<proteinExistence type="predicted"/>
<protein>
    <submittedName>
        <fullName evidence="2">DUF2087 domain-containing protein</fullName>
    </submittedName>
</protein>
<sequence length="179" mass="20286">MSRSVLPFVARDVSSLARSLHRELGALDGKPGHVQLLNMLARSVGYRNFQHFRAGQAAQERLEAVPLPDAPVDHQQVERASRHFDAAGRLLRWPAKAAHRELGLWVLWSRIPAAEVRNEIQINLLLEEWHVFGDPALLRRALFEAGLLTRTRDGREYRRAELPPPPDARALIRHLGRGT</sequence>
<evidence type="ECO:0000313" key="3">
    <source>
        <dbReference type="Proteomes" id="UP001597295"/>
    </source>
</evidence>
<dbReference type="Proteomes" id="UP001597295">
    <property type="component" value="Unassembled WGS sequence"/>
</dbReference>
<reference evidence="3" key="1">
    <citation type="journal article" date="2019" name="Int. J. Syst. Evol. Microbiol.">
        <title>The Global Catalogue of Microorganisms (GCM) 10K type strain sequencing project: providing services to taxonomists for standard genome sequencing and annotation.</title>
        <authorList>
            <consortium name="The Broad Institute Genomics Platform"/>
            <consortium name="The Broad Institute Genome Sequencing Center for Infectious Disease"/>
            <person name="Wu L."/>
            <person name="Ma J."/>
        </authorList>
    </citation>
    <scope>NUCLEOTIDE SEQUENCE [LARGE SCALE GENOMIC DNA]</scope>
    <source>
        <strain evidence="3">CGMCC 1.19062</strain>
    </source>
</reference>
<comment type="caution">
    <text evidence="2">The sequence shown here is derived from an EMBL/GenBank/DDBJ whole genome shotgun (WGS) entry which is preliminary data.</text>
</comment>
<dbReference type="EMBL" id="JBHUIP010000016">
    <property type="protein sequence ID" value="MFD2265164.1"/>
    <property type="molecule type" value="Genomic_DNA"/>
</dbReference>
<dbReference type="Pfam" id="PF09860">
    <property type="entry name" value="DUF2087"/>
    <property type="match status" value="1"/>
</dbReference>
<evidence type="ECO:0000259" key="1">
    <source>
        <dbReference type="Pfam" id="PF09860"/>
    </source>
</evidence>
<dbReference type="InterPro" id="IPR018656">
    <property type="entry name" value="DUF2087"/>
</dbReference>
<name>A0ABW5DXI5_9PROT</name>
<dbReference type="RefSeq" id="WP_379878336.1">
    <property type="nucleotide sequence ID" value="NZ_JBHUIP010000016.1"/>
</dbReference>
<organism evidence="2 3">
    <name type="scientific">Lacibacterium aquatile</name>
    <dbReference type="NCBI Taxonomy" id="1168082"/>
    <lineage>
        <taxon>Bacteria</taxon>
        <taxon>Pseudomonadati</taxon>
        <taxon>Pseudomonadota</taxon>
        <taxon>Alphaproteobacteria</taxon>
        <taxon>Rhodospirillales</taxon>
        <taxon>Rhodospirillaceae</taxon>
    </lineage>
</organism>
<evidence type="ECO:0000313" key="2">
    <source>
        <dbReference type="EMBL" id="MFD2265164.1"/>
    </source>
</evidence>
<keyword evidence="3" id="KW-1185">Reference proteome</keyword>
<gene>
    <name evidence="2" type="ORF">ACFSM5_19835</name>
</gene>
<feature type="domain" description="DUF2087" evidence="1">
    <location>
        <begin position="89"/>
        <end position="159"/>
    </location>
</feature>
<accession>A0ABW5DXI5</accession>